<gene>
    <name evidence="3" type="ORF">XENOCAPTIV_005006</name>
</gene>
<evidence type="ECO:0000313" key="4">
    <source>
        <dbReference type="Proteomes" id="UP001434883"/>
    </source>
</evidence>
<comment type="caution">
    <text evidence="3">The sequence shown here is derived from an EMBL/GenBank/DDBJ whole genome shotgun (WGS) entry which is preliminary data.</text>
</comment>
<evidence type="ECO:0000259" key="2">
    <source>
        <dbReference type="PROSITE" id="PS50835"/>
    </source>
</evidence>
<dbReference type="EMBL" id="JAHRIN010075774">
    <property type="protein sequence ID" value="MEQ2217320.1"/>
    <property type="molecule type" value="Genomic_DNA"/>
</dbReference>
<feature type="domain" description="Ig-like" evidence="2">
    <location>
        <begin position="145"/>
        <end position="202"/>
    </location>
</feature>
<dbReference type="Pfam" id="PF07679">
    <property type="entry name" value="I-set"/>
    <property type="match status" value="1"/>
</dbReference>
<dbReference type="InterPro" id="IPR036179">
    <property type="entry name" value="Ig-like_dom_sf"/>
</dbReference>
<proteinExistence type="predicted"/>
<dbReference type="InterPro" id="IPR013783">
    <property type="entry name" value="Ig-like_fold"/>
</dbReference>
<organism evidence="3 4">
    <name type="scientific">Xenoophorus captivus</name>
    <dbReference type="NCBI Taxonomy" id="1517983"/>
    <lineage>
        <taxon>Eukaryota</taxon>
        <taxon>Metazoa</taxon>
        <taxon>Chordata</taxon>
        <taxon>Craniata</taxon>
        <taxon>Vertebrata</taxon>
        <taxon>Euteleostomi</taxon>
        <taxon>Actinopterygii</taxon>
        <taxon>Neopterygii</taxon>
        <taxon>Teleostei</taxon>
        <taxon>Neoteleostei</taxon>
        <taxon>Acanthomorphata</taxon>
        <taxon>Ovalentaria</taxon>
        <taxon>Atherinomorphae</taxon>
        <taxon>Cyprinodontiformes</taxon>
        <taxon>Goodeidae</taxon>
        <taxon>Xenoophorus</taxon>
    </lineage>
</organism>
<keyword evidence="4" id="KW-1185">Reference proteome</keyword>
<dbReference type="Gene3D" id="2.60.40.10">
    <property type="entry name" value="Immunoglobulins"/>
    <property type="match status" value="1"/>
</dbReference>
<reference evidence="3 4" key="1">
    <citation type="submission" date="2021-06" db="EMBL/GenBank/DDBJ databases">
        <authorList>
            <person name="Palmer J.M."/>
        </authorList>
    </citation>
    <scope>NUCLEOTIDE SEQUENCE [LARGE SCALE GENOMIC DNA]</scope>
    <source>
        <strain evidence="3 4">XC_2019</strain>
        <tissue evidence="3">Muscle</tissue>
    </source>
</reference>
<protein>
    <recommendedName>
        <fullName evidence="2">Ig-like domain-containing protein</fullName>
    </recommendedName>
</protein>
<evidence type="ECO:0000313" key="3">
    <source>
        <dbReference type="EMBL" id="MEQ2217320.1"/>
    </source>
</evidence>
<dbReference type="InterPro" id="IPR007110">
    <property type="entry name" value="Ig-like_dom"/>
</dbReference>
<dbReference type="Proteomes" id="UP001434883">
    <property type="component" value="Unassembled WGS sequence"/>
</dbReference>
<dbReference type="PROSITE" id="PS50835">
    <property type="entry name" value="IG_LIKE"/>
    <property type="match status" value="1"/>
</dbReference>
<feature type="region of interest" description="Disordered" evidence="1">
    <location>
        <begin position="128"/>
        <end position="154"/>
    </location>
</feature>
<dbReference type="SUPFAM" id="SSF48726">
    <property type="entry name" value="Immunoglobulin"/>
    <property type="match status" value="1"/>
</dbReference>
<feature type="non-terminal residue" evidence="3">
    <location>
        <position position="1"/>
    </location>
</feature>
<feature type="compositionally biased region" description="Polar residues" evidence="1">
    <location>
        <begin position="132"/>
        <end position="142"/>
    </location>
</feature>
<accession>A0ABV0S9S4</accession>
<name>A0ABV0S9S4_9TELE</name>
<dbReference type="InterPro" id="IPR013098">
    <property type="entry name" value="Ig_I-set"/>
</dbReference>
<sequence>ALVQAPQGIVFVRLLQAVTQMEAGGCRREEDWVGGRGIAIAFARHRLLAQTAQRREPADKPITARQCRDCLERNGKEGANCGSTEKNIRAEVTTGESRDSARKRKKAQLYAVSQLAVIPATMLPYHRFSGDGTRSSESSKTSEPVEWQRNEDVLDPVSDPNFSITPDHNLVIKKARLLDTGNYTCVAKNIVARRKSNSATVIVYGR</sequence>
<evidence type="ECO:0000256" key="1">
    <source>
        <dbReference type="SAM" id="MobiDB-lite"/>
    </source>
</evidence>